<evidence type="ECO:0000256" key="8">
    <source>
        <dbReference type="ARBA" id="ARBA00023027"/>
    </source>
</evidence>
<gene>
    <name evidence="11" type="primary">mnmG</name>
    <name evidence="11" type="synonym">gidA</name>
    <name evidence="13" type="ORF">B4O97_17500</name>
</gene>
<evidence type="ECO:0000256" key="2">
    <source>
        <dbReference type="ARBA" id="ARBA00003717"/>
    </source>
</evidence>
<feature type="binding site" evidence="11">
    <location>
        <begin position="9"/>
        <end position="14"/>
    </location>
    <ligand>
        <name>FAD</name>
        <dbReference type="ChEBI" id="CHEBI:57692"/>
    </ligand>
</feature>
<comment type="subcellular location">
    <subcellularLocation>
        <location evidence="11">Cytoplasm</location>
    </subcellularLocation>
</comment>
<dbReference type="PRINTS" id="PR00411">
    <property type="entry name" value="PNDRDTASEI"/>
</dbReference>
<dbReference type="Gene3D" id="3.50.50.60">
    <property type="entry name" value="FAD/NAD(P)-binding domain"/>
    <property type="match status" value="2"/>
</dbReference>
<accession>A0A1Y1RTQ7</accession>
<evidence type="ECO:0000256" key="10">
    <source>
        <dbReference type="ARBA" id="ARBA00031800"/>
    </source>
</evidence>
<dbReference type="EMBL" id="MWQY01000027">
    <property type="protein sequence ID" value="ORC31114.1"/>
    <property type="molecule type" value="Genomic_DNA"/>
</dbReference>
<dbReference type="GO" id="GO:0002098">
    <property type="term" value="P:tRNA wobble uridine modification"/>
    <property type="evidence" value="ECO:0007669"/>
    <property type="project" value="InterPro"/>
</dbReference>
<feature type="binding site" evidence="11">
    <location>
        <begin position="270"/>
        <end position="284"/>
    </location>
    <ligand>
        <name>NAD(+)</name>
        <dbReference type="ChEBI" id="CHEBI:57540"/>
    </ligand>
</feature>
<dbReference type="GO" id="GO:0030488">
    <property type="term" value="P:tRNA methylation"/>
    <property type="evidence" value="ECO:0007669"/>
    <property type="project" value="TreeGrafter"/>
</dbReference>
<evidence type="ECO:0000256" key="3">
    <source>
        <dbReference type="ARBA" id="ARBA00007653"/>
    </source>
</evidence>
<dbReference type="PROSITE" id="PS01280">
    <property type="entry name" value="GIDA_1"/>
    <property type="match status" value="1"/>
</dbReference>
<evidence type="ECO:0000259" key="12">
    <source>
        <dbReference type="SMART" id="SM01228"/>
    </source>
</evidence>
<evidence type="ECO:0000256" key="7">
    <source>
        <dbReference type="ARBA" id="ARBA00022827"/>
    </source>
</evidence>
<dbReference type="GO" id="GO:0050660">
    <property type="term" value="F:flavin adenine dinucleotide binding"/>
    <property type="evidence" value="ECO:0007669"/>
    <property type="project" value="UniProtKB-UniRule"/>
</dbReference>
<protein>
    <recommendedName>
        <fullName evidence="4 11">tRNA uridine 5-carboxymethylaminomethyl modification enzyme MnmG</fullName>
    </recommendedName>
    <alternativeName>
        <fullName evidence="10 11">Glucose-inhibited division protein A</fullName>
    </alternativeName>
</protein>
<dbReference type="InterPro" id="IPR026904">
    <property type="entry name" value="MnmG_C"/>
</dbReference>
<dbReference type="Pfam" id="PF01134">
    <property type="entry name" value="GIDA"/>
    <property type="match status" value="1"/>
</dbReference>
<comment type="caution">
    <text evidence="13">The sequence shown here is derived from an EMBL/GenBank/DDBJ whole genome shotgun (WGS) entry which is preliminary data.</text>
</comment>
<evidence type="ECO:0000256" key="6">
    <source>
        <dbReference type="ARBA" id="ARBA00022694"/>
    </source>
</evidence>
<reference evidence="13 14" key="1">
    <citation type="submission" date="2017-03" db="EMBL/GenBank/DDBJ databases">
        <title>Draft Genome sequence of Marispirochaeta sp. strain JC444.</title>
        <authorList>
            <person name="Shivani Y."/>
            <person name="Subhash Y."/>
            <person name="Sasikala C."/>
            <person name="Ramana C."/>
        </authorList>
    </citation>
    <scope>NUCLEOTIDE SEQUENCE [LARGE SCALE GENOMIC DNA]</scope>
    <source>
        <strain evidence="13 14">JC444</strain>
    </source>
</reference>
<comment type="subunit">
    <text evidence="9 11">Homodimer. Heterotetramer of two MnmE and two MnmG subunits.</text>
</comment>
<dbReference type="Gene3D" id="1.10.150.570">
    <property type="entry name" value="GidA associated domain, C-terminal subdomain"/>
    <property type="match status" value="1"/>
</dbReference>
<dbReference type="Pfam" id="PF13932">
    <property type="entry name" value="SAM_GIDA_C"/>
    <property type="match status" value="1"/>
</dbReference>
<dbReference type="RefSeq" id="WP_083052805.1">
    <property type="nucleotide sequence ID" value="NZ_MWQY01000027.1"/>
</dbReference>
<dbReference type="InterPro" id="IPR049312">
    <property type="entry name" value="GIDA_C_N"/>
</dbReference>
<dbReference type="InterPro" id="IPR004416">
    <property type="entry name" value="MnmG"/>
</dbReference>
<proteinExistence type="inferred from homology"/>
<keyword evidence="14" id="KW-1185">Reference proteome</keyword>
<feature type="domain" description="tRNA uridine 5-carboxymethylaminomethyl modification enzyme C-terminal subdomain" evidence="12">
    <location>
        <begin position="541"/>
        <end position="612"/>
    </location>
</feature>
<dbReference type="GO" id="GO:0005829">
    <property type="term" value="C:cytosol"/>
    <property type="evidence" value="ECO:0007669"/>
    <property type="project" value="TreeGrafter"/>
</dbReference>
<dbReference type="PANTHER" id="PTHR11806">
    <property type="entry name" value="GLUCOSE INHIBITED DIVISION PROTEIN A"/>
    <property type="match status" value="1"/>
</dbReference>
<name>A0A1Y1RTQ7_9SPIO</name>
<dbReference type="NCBIfam" id="TIGR00136">
    <property type="entry name" value="mnmG_gidA"/>
    <property type="match status" value="1"/>
</dbReference>
<comment type="function">
    <text evidence="2 11">NAD-binding protein involved in the addition of a carboxymethylaminomethyl (cmnm) group at the wobble position (U34) of certain tRNAs, forming tRNA-cmnm(5)s(2)U34.</text>
</comment>
<evidence type="ECO:0000256" key="5">
    <source>
        <dbReference type="ARBA" id="ARBA00022630"/>
    </source>
</evidence>
<comment type="caution">
    <text evidence="11">Lacks conserved residue(s) required for the propagation of feature annotation.</text>
</comment>
<dbReference type="InterPro" id="IPR002218">
    <property type="entry name" value="MnmG-rel"/>
</dbReference>
<keyword evidence="6 11" id="KW-0819">tRNA processing</keyword>
<evidence type="ECO:0000256" key="11">
    <source>
        <dbReference type="HAMAP-Rule" id="MF_00129"/>
    </source>
</evidence>
<keyword evidence="5 11" id="KW-0285">Flavoprotein</keyword>
<dbReference type="Gene3D" id="1.10.10.1800">
    <property type="entry name" value="tRNA uridine 5-carboxymethylaminomethyl modification enzyme MnmG/GidA"/>
    <property type="match status" value="1"/>
</dbReference>
<dbReference type="FunFam" id="3.50.50.60:FF:000002">
    <property type="entry name" value="tRNA uridine 5-carboxymethylaminomethyl modification enzyme MnmG"/>
    <property type="match status" value="1"/>
</dbReference>
<dbReference type="PROSITE" id="PS01281">
    <property type="entry name" value="GIDA_2"/>
    <property type="match status" value="1"/>
</dbReference>
<sequence>MDHEIIVVGGGHAGIEAALACARLGFRTLMITQHLDAIGRLSCNPAVGGLSKGNIVREVDALGGEMGLLIDASMIQFRILNRRRGPAVQAPRAQADKYLYARLAKEHLEMQKDLDLFQDTVTGLVYDGPGTPVRGVLTERGRRFEAKAVVLTTGTFMEGKIFIGPYTASGGRLGEPAAVGLGSYLRSAGFSVSRLKTGTPARVARSSIDFSKVEEQPGDEEMLPFSFRNASVSRPSESCYITYTNRRTHELIQKNMEFSPLYSGKIVGVGPRYCPSIEDKVVRFPDRERHQIFIEPEGYMSEEMYLNGISSSLPETVQEEFLRTLPGLENVRVMRPGYAVEYDFLDPRQLFPSLEAKAAPGLFIAGQTNGTSGYEEAACQGLVAGINAARKLQGREPIVLSRADAYTGVLIDDLVTLGTEEPYRMFTSRAEYRLSLRHDNVDLRLADTAVEIGLLGPDALERLEEKRHGIDEIKELLRKRRLDESMLTAPDSPLAQHIGKSLFALMKTPEGDPGLLQSMELKEAGRGYYPREWLSIAALDIKYEGYIQRQERQVARFRKMENIRIPDSFDYAAVEGISTESRQKLLQIKPLSVGQASRISGVRNSDIAVLLVYLGRRKEP</sequence>
<organism evidence="13 14">
    <name type="scientific">Marispirochaeta aestuarii</name>
    <dbReference type="NCBI Taxonomy" id="1963862"/>
    <lineage>
        <taxon>Bacteria</taxon>
        <taxon>Pseudomonadati</taxon>
        <taxon>Spirochaetota</taxon>
        <taxon>Spirochaetia</taxon>
        <taxon>Spirochaetales</taxon>
        <taxon>Spirochaetaceae</taxon>
        <taxon>Marispirochaeta</taxon>
    </lineage>
</organism>
<comment type="similarity">
    <text evidence="3 11">Belongs to the MnmG family.</text>
</comment>
<dbReference type="InterPro" id="IPR040131">
    <property type="entry name" value="MnmG_N"/>
</dbReference>
<dbReference type="SUPFAM" id="SSF51905">
    <property type="entry name" value="FAD/NAD(P)-binding domain"/>
    <property type="match status" value="1"/>
</dbReference>
<dbReference type="OrthoDB" id="9815560at2"/>
<dbReference type="InterPro" id="IPR044920">
    <property type="entry name" value="MnmG_C_subdom_sf"/>
</dbReference>
<dbReference type="FunFam" id="1.10.150.570:FF:000001">
    <property type="entry name" value="tRNA uridine 5-carboxymethylaminomethyl modification enzyme MnmG"/>
    <property type="match status" value="1"/>
</dbReference>
<evidence type="ECO:0000256" key="1">
    <source>
        <dbReference type="ARBA" id="ARBA00001974"/>
    </source>
</evidence>
<evidence type="ECO:0000256" key="4">
    <source>
        <dbReference type="ARBA" id="ARBA00020461"/>
    </source>
</evidence>
<dbReference type="SMART" id="SM01228">
    <property type="entry name" value="GIDA_assoc_3"/>
    <property type="match status" value="1"/>
</dbReference>
<dbReference type="Proteomes" id="UP000192343">
    <property type="component" value="Unassembled WGS sequence"/>
</dbReference>
<keyword evidence="8 11" id="KW-0520">NAD</keyword>
<dbReference type="HAMAP" id="MF_00129">
    <property type="entry name" value="MnmG_GidA"/>
    <property type="match status" value="1"/>
</dbReference>
<dbReference type="AlphaFoldDB" id="A0A1Y1RTQ7"/>
<dbReference type="STRING" id="1963862.B4O97_17500"/>
<dbReference type="Pfam" id="PF21680">
    <property type="entry name" value="GIDA_C_1st"/>
    <property type="match status" value="1"/>
</dbReference>
<comment type="cofactor">
    <cofactor evidence="1 11">
        <name>FAD</name>
        <dbReference type="ChEBI" id="CHEBI:57692"/>
    </cofactor>
</comment>
<keyword evidence="11" id="KW-0963">Cytoplasm</keyword>
<dbReference type="InterPro" id="IPR020595">
    <property type="entry name" value="MnmG-rel_CS"/>
</dbReference>
<dbReference type="InterPro" id="IPR036188">
    <property type="entry name" value="FAD/NAD-bd_sf"/>
</dbReference>
<dbReference type="InterPro" id="IPR047001">
    <property type="entry name" value="MnmG_C_subdom"/>
</dbReference>
<evidence type="ECO:0000256" key="9">
    <source>
        <dbReference type="ARBA" id="ARBA00025948"/>
    </source>
</evidence>
<dbReference type="PANTHER" id="PTHR11806:SF0">
    <property type="entry name" value="PROTEIN MTO1 HOMOLOG, MITOCHONDRIAL"/>
    <property type="match status" value="1"/>
</dbReference>
<keyword evidence="7 11" id="KW-0274">FAD</keyword>
<evidence type="ECO:0000313" key="14">
    <source>
        <dbReference type="Proteomes" id="UP000192343"/>
    </source>
</evidence>
<evidence type="ECO:0000313" key="13">
    <source>
        <dbReference type="EMBL" id="ORC31114.1"/>
    </source>
</evidence>